<gene>
    <name evidence="1" type="ORF">ACJDUG_06215</name>
</gene>
<dbReference type="SUPFAM" id="SSF53795">
    <property type="entry name" value="PEP carboxykinase-like"/>
    <property type="match status" value="1"/>
</dbReference>
<dbReference type="EMBL" id="JBJHZZ010000002">
    <property type="protein sequence ID" value="MFL0246558.1"/>
    <property type="molecule type" value="Genomic_DNA"/>
</dbReference>
<comment type="caution">
    <text evidence="1">The sequence shown here is derived from an EMBL/GenBank/DDBJ whole genome shotgun (WGS) entry which is preliminary data.</text>
</comment>
<sequence length="586" mass="67341">MKKDFSLSNDKVMINFTVKYCDTMEKLIDSSGFKRVVTSYLEKIMYRRSNIYRYLENSLELKDIVELTDEIIRLLKLLTIEKSDNIIKLNDKYKSIFLRKENFIDLIEDLYNFWRRLERYTLIHNSRVNGLEGYESVSFLDANINFSKLVLNTYRRIEEHISGYKPSVYRQLPAGGNAGIIVNSNKWNIPMEYSVLKNIPFISSIMIDPPFISYPKKNTRDGIFMEVFNNPLININLNKDHFFCFPAKVGTLLAYIYFHRDFMSHGVTLCNLFEMAKEEEYKGVKPDIIYVFGARANNNKVETVFYDDNANNIMLGLVTYGNEIDYFGYMKKMTLTLHNLIMIKRGYLPIHGAMVNIVMKNGKAANVVIMGDSGAGKSESLEAFRGLSEDYISDMTVVFDDMGVLKLNDTGKALGYGTETGAFVRLDDLDQGYAFKEIDRSIFMNPDKINARLVMPVSTYKEVVKGYPIDLLFYANNYEEVMEGNSEIEYFLSPKAAIEIFREGARMAKGTTTEKGLVKSYFANPFGPVQRREDMEKLLPMYFNNFFTTGVKVGQINTCLAIEGKEKEGPKKAAIKLFEIIKNLQS</sequence>
<reference evidence="1 2" key="1">
    <citation type="submission" date="2024-11" db="EMBL/GenBank/DDBJ databases">
        <authorList>
            <person name="Heng Y.C."/>
            <person name="Lim A.C.H."/>
            <person name="Lee J.K.Y."/>
            <person name="Kittelmann S."/>
        </authorList>
    </citation>
    <scope>NUCLEOTIDE SEQUENCE [LARGE SCALE GENOMIC DNA]</scope>
    <source>
        <strain evidence="1 2">WILCCON 0185</strain>
    </source>
</reference>
<dbReference type="Proteomes" id="UP001623591">
    <property type="component" value="Unassembled WGS sequence"/>
</dbReference>
<protein>
    <submittedName>
        <fullName evidence="1">Phosphoenolpyruvate carboxykinase</fullName>
    </submittedName>
</protein>
<dbReference type="RefSeq" id="WP_406769022.1">
    <property type="nucleotide sequence ID" value="NZ_JBJHZZ010000002.1"/>
</dbReference>
<keyword evidence="2" id="KW-1185">Reference proteome</keyword>
<proteinExistence type="predicted"/>
<evidence type="ECO:0000313" key="1">
    <source>
        <dbReference type="EMBL" id="MFL0246558.1"/>
    </source>
</evidence>
<organism evidence="1 2">
    <name type="scientific">Candidatus Clostridium stratigraminis</name>
    <dbReference type="NCBI Taxonomy" id="3381661"/>
    <lineage>
        <taxon>Bacteria</taxon>
        <taxon>Bacillati</taxon>
        <taxon>Bacillota</taxon>
        <taxon>Clostridia</taxon>
        <taxon>Eubacteriales</taxon>
        <taxon>Clostridiaceae</taxon>
        <taxon>Clostridium</taxon>
    </lineage>
</organism>
<name>A0ABW8T249_9CLOT</name>
<accession>A0ABW8T249</accession>
<evidence type="ECO:0000313" key="2">
    <source>
        <dbReference type="Proteomes" id="UP001623591"/>
    </source>
</evidence>